<evidence type="ECO:0000313" key="2">
    <source>
        <dbReference type="EMBL" id="KAK7104398.1"/>
    </source>
</evidence>
<evidence type="ECO:0000313" key="3">
    <source>
        <dbReference type="Proteomes" id="UP001374579"/>
    </source>
</evidence>
<dbReference type="CDD" id="cd09275">
    <property type="entry name" value="RNase_HI_RT_DIRS1"/>
    <property type="match status" value="1"/>
</dbReference>
<dbReference type="CDD" id="cd03714">
    <property type="entry name" value="RT_DIRS1"/>
    <property type="match status" value="1"/>
</dbReference>
<organism evidence="2 3">
    <name type="scientific">Littorina saxatilis</name>
    <dbReference type="NCBI Taxonomy" id="31220"/>
    <lineage>
        <taxon>Eukaryota</taxon>
        <taxon>Metazoa</taxon>
        <taxon>Spiralia</taxon>
        <taxon>Lophotrochozoa</taxon>
        <taxon>Mollusca</taxon>
        <taxon>Gastropoda</taxon>
        <taxon>Caenogastropoda</taxon>
        <taxon>Littorinimorpha</taxon>
        <taxon>Littorinoidea</taxon>
        <taxon>Littorinidae</taxon>
        <taxon>Littorina</taxon>
    </lineage>
</organism>
<gene>
    <name evidence="2" type="ORF">V1264_019123</name>
</gene>
<dbReference type="SUPFAM" id="SSF56672">
    <property type="entry name" value="DNA/RNA polymerases"/>
    <property type="match status" value="1"/>
</dbReference>
<evidence type="ECO:0000259" key="1">
    <source>
        <dbReference type="PROSITE" id="PS50878"/>
    </source>
</evidence>
<dbReference type="Gene3D" id="3.30.70.270">
    <property type="match status" value="1"/>
</dbReference>
<dbReference type="Pfam" id="PF00078">
    <property type="entry name" value="RVT_1"/>
    <property type="match status" value="1"/>
</dbReference>
<dbReference type="InterPro" id="IPR000477">
    <property type="entry name" value="RT_dom"/>
</dbReference>
<reference evidence="2 3" key="1">
    <citation type="submission" date="2024-02" db="EMBL/GenBank/DDBJ databases">
        <title>Chromosome-scale genome assembly of the rough periwinkle Littorina saxatilis.</title>
        <authorList>
            <person name="De Jode A."/>
            <person name="Faria R."/>
            <person name="Formenti G."/>
            <person name="Sims Y."/>
            <person name="Smith T.P."/>
            <person name="Tracey A."/>
            <person name="Wood J.M.D."/>
            <person name="Zagrodzka Z.B."/>
            <person name="Johannesson K."/>
            <person name="Butlin R.K."/>
            <person name="Leder E.H."/>
        </authorList>
    </citation>
    <scope>NUCLEOTIDE SEQUENCE [LARGE SCALE GENOMIC DNA]</scope>
    <source>
        <strain evidence="2">Snail1</strain>
        <tissue evidence="2">Muscle</tissue>
    </source>
</reference>
<dbReference type="PROSITE" id="PS50878">
    <property type="entry name" value="RT_POL"/>
    <property type="match status" value="1"/>
</dbReference>
<dbReference type="Proteomes" id="UP001374579">
    <property type="component" value="Unassembled WGS sequence"/>
</dbReference>
<feature type="domain" description="Reverse transcriptase" evidence="1">
    <location>
        <begin position="1"/>
        <end position="137"/>
    </location>
</feature>
<keyword evidence="3" id="KW-1185">Reference proteome</keyword>
<comment type="caution">
    <text evidence="2">The sequence shown here is derived from an EMBL/GenBank/DDBJ whole genome shotgun (WGS) entry which is preliminary data.</text>
</comment>
<name>A0AAN9BFW5_9CAEN</name>
<dbReference type="EMBL" id="JBAMIC010000008">
    <property type="protein sequence ID" value="KAK7104398.1"/>
    <property type="molecule type" value="Genomic_DNA"/>
</dbReference>
<dbReference type="InterPro" id="IPR043502">
    <property type="entry name" value="DNA/RNA_pol_sf"/>
</dbReference>
<accession>A0AAN9BFW5</accession>
<dbReference type="PANTHER" id="PTHR33050:SF7">
    <property type="entry name" value="RIBONUCLEASE H"/>
    <property type="match status" value="1"/>
</dbReference>
<dbReference type="PANTHER" id="PTHR33050">
    <property type="entry name" value="REVERSE TRANSCRIPTASE DOMAIN-CONTAINING PROTEIN"/>
    <property type="match status" value="1"/>
</dbReference>
<dbReference type="InterPro" id="IPR043128">
    <property type="entry name" value="Rev_trsase/Diguanyl_cyclase"/>
</dbReference>
<sequence length="508" mass="57811">METPTSIRESLRPSDWATSIDLTDAYFPVLIHPSDRKWLRFRWVEKAFQFRALPFGLSLAPWIFTMVTRQLCSLVRQKGIRLRAYLDDWVILHQDRLTCSLHTQFVLSQSADLGFCVNQDKSELTPSQTFTYLGMIFDTVAWTVRPSPRRVDRLQTLLTSLRSQKQAPVRTLASALGQMESMVTLVPLGRVFKRPFQAAFGSVWEAASQGWDVSVPIQGWIRQTTEQWLQAQFFLGVPIVLPPPDQDMFTDASMVGWGAHLAHLTASGVWSATQSLLHINRLELEAVFLALQSFLPTVMGKHVRLHTDNTTVAAYVNRQGGSRSHSLSLRTCQILVWCQQHHIILSAKFLPGSLNVLADSLSRSSSVIHTEWTITHQALQRLWVQMDKPLVDLFTTRFSRRLPVFVSPFPDPEAWKTNALEIDWSELAAYAFPPVKLLGKVLRKVEMERPSLILVAPMWPSQHWFPDLLRLAVGPPIPLNLRKGELLQPCTGVLHDNPQSLRLHGWRL</sequence>
<proteinExistence type="predicted"/>
<dbReference type="InterPro" id="IPR052055">
    <property type="entry name" value="Hepadnavirus_pol/RT"/>
</dbReference>
<protein>
    <recommendedName>
        <fullName evidence="1">Reverse transcriptase domain-containing protein</fullName>
    </recommendedName>
</protein>
<dbReference type="AlphaFoldDB" id="A0AAN9BFW5"/>